<dbReference type="InterPro" id="IPR002372">
    <property type="entry name" value="PQQ_rpt_dom"/>
</dbReference>
<dbReference type="InterPro" id="IPR011047">
    <property type="entry name" value="Quinoprotein_ADH-like_sf"/>
</dbReference>
<feature type="signal peptide" evidence="5">
    <location>
        <begin position="1"/>
        <end position="33"/>
    </location>
</feature>
<dbReference type="Gene3D" id="2.140.10.10">
    <property type="entry name" value="Quinoprotein alcohol dehydrogenase-like superfamily"/>
    <property type="match status" value="2"/>
</dbReference>
<evidence type="ECO:0000259" key="6">
    <source>
        <dbReference type="Pfam" id="PF01011"/>
    </source>
</evidence>
<feature type="chain" id="PRO_5032303164" evidence="5">
    <location>
        <begin position="34"/>
        <end position="639"/>
    </location>
</feature>
<protein>
    <submittedName>
        <fullName evidence="8">Polyvinyl alcohol dehydrogenase (Cytochrome)</fullName>
        <ecNumber evidence="8">1.1.2.6</ecNumber>
    </submittedName>
</protein>
<dbReference type="Pfam" id="PF01011">
    <property type="entry name" value="PQQ"/>
    <property type="match status" value="1"/>
</dbReference>
<dbReference type="GO" id="GO:0009055">
    <property type="term" value="F:electron transfer activity"/>
    <property type="evidence" value="ECO:0007669"/>
    <property type="project" value="InterPro"/>
</dbReference>
<feature type="domain" description="Pyrrolo-quinoline quinone repeat" evidence="7">
    <location>
        <begin position="508"/>
        <end position="627"/>
    </location>
</feature>
<evidence type="ECO:0000259" key="7">
    <source>
        <dbReference type="Pfam" id="PF13360"/>
    </source>
</evidence>
<evidence type="ECO:0000256" key="4">
    <source>
        <dbReference type="ARBA" id="ARBA00023002"/>
    </source>
</evidence>
<comment type="cofactor">
    <cofactor evidence="1">
        <name>pyrroloquinoline quinone</name>
        <dbReference type="ChEBI" id="CHEBI:58442"/>
    </cofactor>
</comment>
<dbReference type="PANTHER" id="PTHR32303:SF10">
    <property type="entry name" value="OUTER MEMBRANE PROTEIN ASSEMBLY FACTOR BAMB"/>
    <property type="match status" value="1"/>
</dbReference>
<dbReference type="Pfam" id="PF13360">
    <property type="entry name" value="PQQ_2"/>
    <property type="match status" value="1"/>
</dbReference>
<dbReference type="SUPFAM" id="SSF46626">
    <property type="entry name" value="Cytochrome c"/>
    <property type="match status" value="1"/>
</dbReference>
<dbReference type="Proteomes" id="UP000588068">
    <property type="component" value="Unassembled WGS sequence"/>
</dbReference>
<dbReference type="SUPFAM" id="SSF50998">
    <property type="entry name" value="Quinoprotein alcohol dehydrogenase-like"/>
    <property type="match status" value="1"/>
</dbReference>
<keyword evidence="9" id="KW-1185">Reference proteome</keyword>
<organism evidence="8 9">
    <name type="scientific">Povalibacter uvarum</name>
    <dbReference type="NCBI Taxonomy" id="732238"/>
    <lineage>
        <taxon>Bacteria</taxon>
        <taxon>Pseudomonadati</taxon>
        <taxon>Pseudomonadota</taxon>
        <taxon>Gammaproteobacteria</taxon>
        <taxon>Steroidobacterales</taxon>
        <taxon>Steroidobacteraceae</taxon>
        <taxon>Povalibacter</taxon>
    </lineage>
</organism>
<evidence type="ECO:0000313" key="9">
    <source>
        <dbReference type="Proteomes" id="UP000588068"/>
    </source>
</evidence>
<evidence type="ECO:0000313" key="8">
    <source>
        <dbReference type="EMBL" id="MBB6093471.1"/>
    </source>
</evidence>
<dbReference type="InterPro" id="IPR018391">
    <property type="entry name" value="PQQ_b-propeller_rpt"/>
</dbReference>
<dbReference type="EC" id="1.1.2.6" evidence="8"/>
<evidence type="ECO:0000256" key="1">
    <source>
        <dbReference type="ARBA" id="ARBA00001931"/>
    </source>
</evidence>
<comment type="similarity">
    <text evidence="2">Belongs to the bacterial PQQ dehydrogenase family.</text>
</comment>
<dbReference type="PANTHER" id="PTHR32303">
    <property type="entry name" value="QUINOPROTEIN ALCOHOL DEHYDROGENASE (CYTOCHROME C)"/>
    <property type="match status" value="1"/>
</dbReference>
<proteinExistence type="inferred from homology"/>
<keyword evidence="3 5" id="KW-0732">Signal</keyword>
<evidence type="ECO:0000256" key="2">
    <source>
        <dbReference type="ARBA" id="ARBA00008156"/>
    </source>
</evidence>
<sequence>MRQKNQRNHMHSASSRFVWGTALALVAMASASAAELNLPDGAKLYGARCAACHDNPQDRTPGRDVLARNSPAFIMTAMNGVMAPMAAGLTEVEKQAIALHLGAKPAGGSKEIDPHAIWGPPSASMPLDGPKCKGKVPPIDLSTPDQWNGWGAGITNARFQSNPGLTAADVPRLKVKWVFNYPGSKNGQATIVGDRLFVTSMSGAVYALNAKSGCVYWRHDAAAATRSSVNVVQLPAGAPAKHAIFFSDWTKAAVALDAQTGKQLWKTTIDDQPGVQMTGSPTYHEGKLFVPISSGNEAFATNDQWECCKFRGALVALDAVSGKVLWKTYTAQKEPAPFRLNKIGKQMWGPAGGSIWSAPTIDPKRGLVYVSTSNSYTEVPHEGSDAVIAMEIETGKIRWINQVTKNDNYIIGCPKAANCPEKVGPDFSLGNSPILHTLQDGRQYIVVGQKSGAVYAMDPDNDGETIWMRRMSPGSELGGVEFGMAADSQNVYLGISDVITRKGGKPGVYALRIRDGADVWGFSAPRVPCRWKNMFCHPAVSQAVTAIPGAVFAGSMDGHFRAFATSDGKVLWDFNTAAESYTTVAGKPADGGVMDGAGPTIAGGMVYVHSGYAGRSTQNASDLRGREGNVLIAFSVDGK</sequence>
<dbReference type="SMART" id="SM00564">
    <property type="entry name" value="PQQ"/>
    <property type="match status" value="6"/>
</dbReference>
<keyword evidence="4 8" id="KW-0560">Oxidoreductase</keyword>
<evidence type="ECO:0000256" key="5">
    <source>
        <dbReference type="SAM" id="SignalP"/>
    </source>
</evidence>
<gene>
    <name evidence="8" type="ORF">HNQ60_002352</name>
</gene>
<feature type="domain" description="Pyrrolo-quinoline quinone repeat" evidence="6">
    <location>
        <begin position="147"/>
        <end position="409"/>
    </location>
</feature>
<evidence type="ECO:0000256" key="3">
    <source>
        <dbReference type="ARBA" id="ARBA00022729"/>
    </source>
</evidence>
<accession>A0A841HJT9</accession>
<comment type="caution">
    <text evidence="8">The sequence shown here is derived from an EMBL/GenBank/DDBJ whole genome shotgun (WGS) entry which is preliminary data.</text>
</comment>
<dbReference type="GO" id="GO:0020037">
    <property type="term" value="F:heme binding"/>
    <property type="evidence" value="ECO:0007669"/>
    <property type="project" value="InterPro"/>
</dbReference>
<dbReference type="RefSeq" id="WP_184331927.1">
    <property type="nucleotide sequence ID" value="NZ_JACHHZ010000003.1"/>
</dbReference>
<dbReference type="GO" id="GO:0047059">
    <property type="term" value="F:polyvinyl alcohol dehydrogenase (cytochrome) activity"/>
    <property type="evidence" value="ECO:0007669"/>
    <property type="project" value="UniProtKB-EC"/>
</dbReference>
<name>A0A841HJT9_9GAMM</name>
<dbReference type="AlphaFoldDB" id="A0A841HJT9"/>
<dbReference type="InterPro" id="IPR036909">
    <property type="entry name" value="Cyt_c-like_dom_sf"/>
</dbReference>
<dbReference type="EMBL" id="JACHHZ010000003">
    <property type="protein sequence ID" value="MBB6093471.1"/>
    <property type="molecule type" value="Genomic_DNA"/>
</dbReference>
<reference evidence="8 9" key="1">
    <citation type="submission" date="2020-08" db="EMBL/GenBank/DDBJ databases">
        <title>Genomic Encyclopedia of Type Strains, Phase IV (KMG-IV): sequencing the most valuable type-strain genomes for metagenomic binning, comparative biology and taxonomic classification.</title>
        <authorList>
            <person name="Goeker M."/>
        </authorList>
    </citation>
    <scope>NUCLEOTIDE SEQUENCE [LARGE SCALE GENOMIC DNA]</scope>
    <source>
        <strain evidence="8 9">DSM 26723</strain>
    </source>
</reference>